<organism evidence="2 3">
    <name type="scientific">Candidatus Desulfovibrio intestinavium</name>
    <dbReference type="NCBI Taxonomy" id="2838534"/>
    <lineage>
        <taxon>Bacteria</taxon>
        <taxon>Pseudomonadati</taxon>
        <taxon>Thermodesulfobacteriota</taxon>
        <taxon>Desulfovibrionia</taxon>
        <taxon>Desulfovibrionales</taxon>
        <taxon>Desulfovibrionaceae</taxon>
        <taxon>Desulfovibrio</taxon>
    </lineage>
</organism>
<evidence type="ECO:0000259" key="1">
    <source>
        <dbReference type="Pfam" id="PF20941"/>
    </source>
</evidence>
<evidence type="ECO:0000313" key="2">
    <source>
        <dbReference type="EMBL" id="HJA79943.1"/>
    </source>
</evidence>
<evidence type="ECO:0000313" key="3">
    <source>
        <dbReference type="Proteomes" id="UP000823821"/>
    </source>
</evidence>
<sequence length="109" mass="11868">MQEDTRKFVTFSYTFSDPWAGENADGSLEDAQEVTLSFRFAKPGKSQIQRMQDKAVKAPGQAARNLLLDVVHPDDKQALMDSMEEYPGVTMSLAGAILKGVGISSDLGN</sequence>
<comment type="caution">
    <text evidence="2">The sequence shown here is derived from an EMBL/GenBank/DDBJ whole genome shotgun (WGS) entry which is preliminary data.</text>
</comment>
<feature type="domain" description="DUF6848" evidence="1">
    <location>
        <begin position="26"/>
        <end position="106"/>
    </location>
</feature>
<gene>
    <name evidence="2" type="ORF">H9784_10340</name>
</gene>
<reference evidence="2" key="1">
    <citation type="journal article" date="2021" name="PeerJ">
        <title>Extensive microbial diversity within the chicken gut microbiome revealed by metagenomics and culture.</title>
        <authorList>
            <person name="Gilroy R."/>
            <person name="Ravi A."/>
            <person name="Getino M."/>
            <person name="Pursley I."/>
            <person name="Horton D.L."/>
            <person name="Alikhan N.F."/>
            <person name="Baker D."/>
            <person name="Gharbi K."/>
            <person name="Hall N."/>
            <person name="Watson M."/>
            <person name="Adriaenssens E.M."/>
            <person name="Foster-Nyarko E."/>
            <person name="Jarju S."/>
            <person name="Secka A."/>
            <person name="Antonio M."/>
            <person name="Oren A."/>
            <person name="Chaudhuri R.R."/>
            <person name="La Ragione R."/>
            <person name="Hildebrand F."/>
            <person name="Pallen M.J."/>
        </authorList>
    </citation>
    <scope>NUCLEOTIDE SEQUENCE</scope>
    <source>
        <strain evidence="2">5032</strain>
    </source>
</reference>
<dbReference type="Gene3D" id="3.30.2220.10">
    <property type="entry name" value="rbstp2171"/>
    <property type="match status" value="1"/>
</dbReference>
<proteinExistence type="predicted"/>
<dbReference type="InterPro" id="IPR049294">
    <property type="entry name" value="DUF6848"/>
</dbReference>
<protein>
    <recommendedName>
        <fullName evidence="1">DUF6848 domain-containing protein</fullName>
    </recommendedName>
</protein>
<name>A0A9D2HQH3_9BACT</name>
<dbReference type="Proteomes" id="UP000823821">
    <property type="component" value="Unassembled WGS sequence"/>
</dbReference>
<reference evidence="2" key="2">
    <citation type="submission" date="2021-04" db="EMBL/GenBank/DDBJ databases">
        <authorList>
            <person name="Gilroy R."/>
        </authorList>
    </citation>
    <scope>NUCLEOTIDE SEQUENCE</scope>
    <source>
        <strain evidence="2">5032</strain>
    </source>
</reference>
<dbReference type="AlphaFoldDB" id="A0A9D2HQH3"/>
<accession>A0A9D2HQH3</accession>
<dbReference type="Pfam" id="PF20941">
    <property type="entry name" value="DUF6848"/>
    <property type="match status" value="1"/>
</dbReference>
<dbReference type="EMBL" id="DWZD01000053">
    <property type="protein sequence ID" value="HJA79943.1"/>
    <property type="molecule type" value="Genomic_DNA"/>
</dbReference>